<feature type="transmembrane region" description="Helical" evidence="2">
    <location>
        <begin position="74"/>
        <end position="97"/>
    </location>
</feature>
<keyword evidence="2" id="KW-1133">Transmembrane helix</keyword>
<dbReference type="Gene3D" id="1.20.210.10">
    <property type="entry name" value="Cytochrome c oxidase-like, subunit I domain"/>
    <property type="match status" value="1"/>
</dbReference>
<feature type="transmembrane region" description="Helical" evidence="2">
    <location>
        <begin position="280"/>
        <end position="302"/>
    </location>
</feature>
<keyword evidence="2" id="KW-0812">Transmembrane</keyword>
<dbReference type="OrthoDB" id="9764568at2"/>
<feature type="domain" description="Cytochrome oxidase subunit I profile" evidence="3">
    <location>
        <begin position="31"/>
        <end position="417"/>
    </location>
</feature>
<accession>A0A5R8KDA9</accession>
<dbReference type="GO" id="GO:0004129">
    <property type="term" value="F:cytochrome-c oxidase activity"/>
    <property type="evidence" value="ECO:0007669"/>
    <property type="project" value="InterPro"/>
</dbReference>
<feature type="transmembrane region" description="Helical" evidence="2">
    <location>
        <begin position="109"/>
        <end position="133"/>
    </location>
</feature>
<evidence type="ECO:0000256" key="2">
    <source>
        <dbReference type="SAM" id="Phobius"/>
    </source>
</evidence>
<dbReference type="PROSITE" id="PS50855">
    <property type="entry name" value="COX1"/>
    <property type="match status" value="1"/>
</dbReference>
<feature type="transmembrane region" description="Helical" evidence="2">
    <location>
        <begin position="323"/>
        <end position="345"/>
    </location>
</feature>
<proteinExistence type="predicted"/>
<keyword evidence="1" id="KW-0813">Transport</keyword>
<organism evidence="4 5">
    <name type="scientific">Phragmitibacter flavus</name>
    <dbReference type="NCBI Taxonomy" id="2576071"/>
    <lineage>
        <taxon>Bacteria</taxon>
        <taxon>Pseudomonadati</taxon>
        <taxon>Verrucomicrobiota</taxon>
        <taxon>Verrucomicrobiia</taxon>
        <taxon>Verrucomicrobiales</taxon>
        <taxon>Verrucomicrobiaceae</taxon>
        <taxon>Phragmitibacter</taxon>
    </lineage>
</organism>
<keyword evidence="5" id="KW-1185">Reference proteome</keyword>
<evidence type="ECO:0000313" key="5">
    <source>
        <dbReference type="Proteomes" id="UP000306196"/>
    </source>
</evidence>
<comment type="caution">
    <text evidence="4">The sequence shown here is derived from an EMBL/GenBank/DDBJ whole genome shotgun (WGS) entry which is preliminary data.</text>
</comment>
<dbReference type="InterPro" id="IPR023616">
    <property type="entry name" value="Cyt_c_oxase-like_su1_dom"/>
</dbReference>
<gene>
    <name evidence="4" type="ORF">FEM03_13655</name>
</gene>
<feature type="transmembrane region" description="Helical" evidence="2">
    <location>
        <begin position="25"/>
        <end position="54"/>
    </location>
</feature>
<evidence type="ECO:0000313" key="4">
    <source>
        <dbReference type="EMBL" id="TLD70227.1"/>
    </source>
</evidence>
<dbReference type="RefSeq" id="WP_138086826.1">
    <property type="nucleotide sequence ID" value="NZ_VAUV01000009.1"/>
</dbReference>
<evidence type="ECO:0000259" key="3">
    <source>
        <dbReference type="PROSITE" id="PS50855"/>
    </source>
</evidence>
<dbReference type="Pfam" id="PF00115">
    <property type="entry name" value="COX1"/>
    <property type="match status" value="1"/>
</dbReference>
<evidence type="ECO:0000256" key="1">
    <source>
        <dbReference type="ARBA" id="ARBA00022660"/>
    </source>
</evidence>
<dbReference type="InterPro" id="IPR036927">
    <property type="entry name" value="Cyt_c_oxase-like_su1_sf"/>
</dbReference>
<dbReference type="EMBL" id="VAUV01000009">
    <property type="protein sequence ID" value="TLD70227.1"/>
    <property type="molecule type" value="Genomic_DNA"/>
</dbReference>
<feature type="transmembrane region" description="Helical" evidence="2">
    <location>
        <begin position="247"/>
        <end position="268"/>
    </location>
</feature>
<keyword evidence="2" id="KW-0472">Membrane</keyword>
<protein>
    <recommendedName>
        <fullName evidence="3">Cytochrome oxidase subunit I profile domain-containing protein</fullName>
    </recommendedName>
</protein>
<keyword evidence="1" id="KW-0249">Electron transport</keyword>
<feature type="transmembrane region" description="Helical" evidence="2">
    <location>
        <begin position="357"/>
        <end position="380"/>
    </location>
</feature>
<dbReference type="SUPFAM" id="SSF81442">
    <property type="entry name" value="Cytochrome c oxidase subunit I-like"/>
    <property type="match status" value="1"/>
</dbReference>
<dbReference type="GO" id="GO:0009060">
    <property type="term" value="P:aerobic respiration"/>
    <property type="evidence" value="ECO:0007669"/>
    <property type="project" value="InterPro"/>
</dbReference>
<keyword evidence="1" id="KW-0679">Respiratory chain</keyword>
<feature type="transmembrane region" description="Helical" evidence="2">
    <location>
        <begin position="448"/>
        <end position="472"/>
    </location>
</feature>
<feature type="transmembrane region" description="Helical" evidence="2">
    <location>
        <begin position="180"/>
        <end position="199"/>
    </location>
</feature>
<dbReference type="GO" id="GO:0016020">
    <property type="term" value="C:membrane"/>
    <property type="evidence" value="ECO:0007669"/>
    <property type="project" value="InterPro"/>
</dbReference>
<dbReference type="GO" id="GO:0020037">
    <property type="term" value="F:heme binding"/>
    <property type="evidence" value="ECO:0007669"/>
    <property type="project" value="InterPro"/>
</dbReference>
<feature type="transmembrane region" description="Helical" evidence="2">
    <location>
        <begin position="400"/>
        <end position="421"/>
    </location>
</feature>
<dbReference type="Proteomes" id="UP000306196">
    <property type="component" value="Unassembled WGS sequence"/>
</dbReference>
<dbReference type="InterPro" id="IPR000883">
    <property type="entry name" value="Cyt_C_Oxase_1"/>
</dbReference>
<feature type="transmembrane region" description="Helical" evidence="2">
    <location>
        <begin position="219"/>
        <end position="240"/>
    </location>
</feature>
<name>A0A5R8KDA9_9BACT</name>
<sequence>METSETPVSNSDSLRRAEIDRSVKAPVLFFFTNAAMWLLASTVLGLIASVKIFYPQFLDYDWLWFLNYGRLQPVHMATLVYGWAMQAGLGTALWLIARRSLVPLAGGQGSMIVAGIFWNIGVTIGVFGVILGGSTSLQWLEFPVFVWPLLLVSYLIIAWKMVAHYILAQKKDGYQLVSRYVMVGLFAFPWLFLTANLFLNHYANSTPLGAFGAGINAWYVSSLILLFFTPIGVAASYYFIPKITGKPVYSFQLAQFGFWGLIVLGGWTGFNKYMAGPLPAWMPGVSGMAWVLLLVPAGVLALNNHMTTLGKHGLIESSPTLRFVFVGSFSYLIMAAIGALLGTFWGGSTMQFTHAEYGFHLLAIYGFFSMTMFGAIYYIVPRLTGCEWLSVRLIRNHFWFSVYGITALVVCMIVGGLAQGASTNSPDNWNQPFIGSITNARGYLIGRALAWAFILWSNTWFFIHLVLMVMGLGRRTSTPTLLVHDSHHDYVPGTIMSATTTEIEA</sequence>
<reference evidence="4 5" key="1">
    <citation type="submission" date="2019-05" db="EMBL/GenBank/DDBJ databases">
        <title>Verrucobacter flavum gen. nov., sp. nov. a new member of the family Verrucomicrobiaceae.</title>
        <authorList>
            <person name="Szuroczki S."/>
            <person name="Abbaszade G."/>
            <person name="Szabo A."/>
            <person name="Felfoldi T."/>
            <person name="Schumann P."/>
            <person name="Boka K."/>
            <person name="Keki Z."/>
            <person name="Toumi M."/>
            <person name="Toth E."/>
        </authorList>
    </citation>
    <scope>NUCLEOTIDE SEQUENCE [LARGE SCALE GENOMIC DNA]</scope>
    <source>
        <strain evidence="4 5">MG-N-17</strain>
    </source>
</reference>
<feature type="transmembrane region" description="Helical" evidence="2">
    <location>
        <begin position="145"/>
        <end position="168"/>
    </location>
</feature>
<dbReference type="AlphaFoldDB" id="A0A5R8KDA9"/>